<protein>
    <submittedName>
        <fullName evidence="1">Uncharacterized protein</fullName>
    </submittedName>
</protein>
<comment type="caution">
    <text evidence="1">The sequence shown here is derived from an EMBL/GenBank/DDBJ whole genome shotgun (WGS) entry which is preliminary data.</text>
</comment>
<gene>
    <name evidence="1" type="ORF">DV515_00008737</name>
</gene>
<accession>A0A3L8SDP5</accession>
<dbReference type="Proteomes" id="UP000276834">
    <property type="component" value="Unassembled WGS sequence"/>
</dbReference>
<feature type="non-terminal residue" evidence="1">
    <location>
        <position position="54"/>
    </location>
</feature>
<reference evidence="1 2" key="1">
    <citation type="journal article" date="2018" name="Proc. R. Soc. B">
        <title>A non-coding region near Follistatin controls head colour polymorphism in the Gouldian finch.</title>
        <authorList>
            <person name="Toomey M.B."/>
            <person name="Marques C.I."/>
            <person name="Andrade P."/>
            <person name="Araujo P.M."/>
            <person name="Sabatino S."/>
            <person name="Gazda M.A."/>
            <person name="Afonso S."/>
            <person name="Lopes R.J."/>
            <person name="Corbo J.C."/>
            <person name="Carneiro M."/>
        </authorList>
    </citation>
    <scope>NUCLEOTIDE SEQUENCE [LARGE SCALE GENOMIC DNA]</scope>
    <source>
        <strain evidence="1">Red01</strain>
        <tissue evidence="1">Muscle</tissue>
    </source>
</reference>
<name>A0A3L8SDP5_CHLGU</name>
<keyword evidence="2" id="KW-1185">Reference proteome</keyword>
<organism evidence="1 2">
    <name type="scientific">Chloebia gouldiae</name>
    <name type="common">Gouldian finch</name>
    <name type="synonym">Erythrura gouldiae</name>
    <dbReference type="NCBI Taxonomy" id="44316"/>
    <lineage>
        <taxon>Eukaryota</taxon>
        <taxon>Metazoa</taxon>
        <taxon>Chordata</taxon>
        <taxon>Craniata</taxon>
        <taxon>Vertebrata</taxon>
        <taxon>Euteleostomi</taxon>
        <taxon>Archelosauria</taxon>
        <taxon>Archosauria</taxon>
        <taxon>Dinosauria</taxon>
        <taxon>Saurischia</taxon>
        <taxon>Theropoda</taxon>
        <taxon>Coelurosauria</taxon>
        <taxon>Aves</taxon>
        <taxon>Neognathae</taxon>
        <taxon>Neoaves</taxon>
        <taxon>Telluraves</taxon>
        <taxon>Australaves</taxon>
        <taxon>Passeriformes</taxon>
        <taxon>Passeroidea</taxon>
        <taxon>Passeridae</taxon>
        <taxon>Chloebia</taxon>
    </lineage>
</organism>
<dbReference type="AlphaFoldDB" id="A0A3L8SDP5"/>
<evidence type="ECO:0000313" key="2">
    <source>
        <dbReference type="Proteomes" id="UP000276834"/>
    </source>
</evidence>
<dbReference type="EMBL" id="QUSF01000027">
    <property type="protein sequence ID" value="RLW00468.1"/>
    <property type="molecule type" value="Genomic_DNA"/>
</dbReference>
<proteinExistence type="predicted"/>
<sequence length="54" mass="5760">MDDQRCPLEECPGEAAEAAARRVPALAERLCEHRCVPQSRSRGSDAAPLPCPAA</sequence>
<evidence type="ECO:0000313" key="1">
    <source>
        <dbReference type="EMBL" id="RLW00468.1"/>
    </source>
</evidence>